<dbReference type="GO" id="GO:0046872">
    <property type="term" value="F:metal ion binding"/>
    <property type="evidence" value="ECO:0007669"/>
    <property type="project" value="UniProtKB-KW"/>
</dbReference>
<evidence type="ECO:0000313" key="9">
    <source>
        <dbReference type="Proteomes" id="UP000254134"/>
    </source>
</evidence>
<feature type="domain" description="4Fe-4S ferredoxin-type" evidence="7">
    <location>
        <begin position="254"/>
        <end position="285"/>
    </location>
</feature>
<feature type="transmembrane region" description="Helical" evidence="6">
    <location>
        <begin position="90"/>
        <end position="114"/>
    </location>
</feature>
<dbReference type="EMBL" id="QQZY01000001">
    <property type="protein sequence ID" value="RDI76145.1"/>
    <property type="molecule type" value="Genomic_DNA"/>
</dbReference>
<feature type="transmembrane region" description="Helical" evidence="6">
    <location>
        <begin position="54"/>
        <end position="78"/>
    </location>
</feature>
<dbReference type="Gene3D" id="1.20.950.20">
    <property type="entry name" value="Transmembrane di-heme cytochromes, Chain C"/>
    <property type="match status" value="1"/>
</dbReference>
<keyword evidence="5" id="KW-0411">Iron-sulfur</keyword>
<dbReference type="GO" id="GO:0051539">
    <property type="term" value="F:4 iron, 4 sulfur cluster binding"/>
    <property type="evidence" value="ECO:0007669"/>
    <property type="project" value="UniProtKB-KW"/>
</dbReference>
<name>A0A7M2Z223_9ACTN</name>
<dbReference type="GO" id="GO:0005886">
    <property type="term" value="C:plasma membrane"/>
    <property type="evidence" value="ECO:0007669"/>
    <property type="project" value="TreeGrafter"/>
</dbReference>
<keyword evidence="9" id="KW-1185">Reference proteome</keyword>
<dbReference type="Gene3D" id="1.10.1060.10">
    <property type="entry name" value="Alpha-helical ferredoxin"/>
    <property type="match status" value="1"/>
</dbReference>
<keyword evidence="6" id="KW-0812">Transmembrane</keyword>
<comment type="caution">
    <text evidence="8">The sequence shown here is derived from an EMBL/GenBank/DDBJ whole genome shotgun (WGS) entry which is preliminary data.</text>
</comment>
<dbReference type="PROSITE" id="PS00198">
    <property type="entry name" value="4FE4S_FER_1"/>
    <property type="match status" value="2"/>
</dbReference>
<keyword evidence="1" id="KW-0004">4Fe-4S</keyword>
<evidence type="ECO:0000256" key="6">
    <source>
        <dbReference type="SAM" id="Phobius"/>
    </source>
</evidence>
<keyword evidence="6" id="KW-1133">Transmembrane helix</keyword>
<keyword evidence="6" id="KW-0472">Membrane</keyword>
<feature type="domain" description="4Fe-4S ferredoxin-type" evidence="7">
    <location>
        <begin position="319"/>
        <end position="350"/>
    </location>
</feature>
<reference evidence="8 9" key="1">
    <citation type="submission" date="2018-07" db="EMBL/GenBank/DDBJ databases">
        <title>High-quality-draft genome sequence of Gaiella occulta.</title>
        <authorList>
            <person name="Severino R."/>
            <person name="Froufe H.J.C."/>
            <person name="Rainey F.A."/>
            <person name="Barroso C."/>
            <person name="Albuquerque L."/>
            <person name="Lobo-Da-Cunha A."/>
            <person name="Da Costa M.S."/>
            <person name="Egas C."/>
        </authorList>
    </citation>
    <scope>NUCLEOTIDE SEQUENCE [LARGE SCALE GENOMIC DNA]</scope>
    <source>
        <strain evidence="8 9">F2-233</strain>
    </source>
</reference>
<dbReference type="InterPro" id="IPR009051">
    <property type="entry name" value="Helical_ferredxn"/>
</dbReference>
<dbReference type="Pfam" id="PF02754">
    <property type="entry name" value="CCG"/>
    <property type="match status" value="2"/>
</dbReference>
<dbReference type="PANTHER" id="PTHR43255:SF1">
    <property type="entry name" value="IRON-SULFUR-BINDING OXIDOREDUCTASE FADF-RELATED"/>
    <property type="match status" value="1"/>
</dbReference>
<evidence type="ECO:0000256" key="2">
    <source>
        <dbReference type="ARBA" id="ARBA00022723"/>
    </source>
</evidence>
<reference evidence="9" key="2">
    <citation type="journal article" date="2019" name="MicrobiologyOpen">
        <title>High-quality draft genome sequence of Gaiella occulta isolated from a 150 meter deep mineral water borehole and comparison with the genome sequences of other deep-branching lineages of the phylum Actinobacteria.</title>
        <authorList>
            <person name="Severino R."/>
            <person name="Froufe H.J.C."/>
            <person name="Barroso C."/>
            <person name="Albuquerque L."/>
            <person name="Lobo-da-Cunha A."/>
            <person name="da Costa M.S."/>
            <person name="Egas C."/>
        </authorList>
    </citation>
    <scope>NUCLEOTIDE SEQUENCE [LARGE SCALE GENOMIC DNA]</scope>
    <source>
        <strain evidence="9">F2-233</strain>
    </source>
</reference>
<dbReference type="GO" id="GO:0016491">
    <property type="term" value="F:oxidoreductase activity"/>
    <property type="evidence" value="ECO:0007669"/>
    <property type="project" value="UniProtKB-KW"/>
</dbReference>
<keyword evidence="3" id="KW-0560">Oxidoreductase</keyword>
<evidence type="ECO:0000256" key="1">
    <source>
        <dbReference type="ARBA" id="ARBA00022485"/>
    </source>
</evidence>
<dbReference type="PROSITE" id="PS51379">
    <property type="entry name" value="4FE4S_FER_2"/>
    <property type="match status" value="2"/>
</dbReference>
<dbReference type="AlphaFoldDB" id="A0A7M2Z223"/>
<evidence type="ECO:0000259" key="7">
    <source>
        <dbReference type="PROSITE" id="PS51379"/>
    </source>
</evidence>
<dbReference type="InterPro" id="IPR017900">
    <property type="entry name" value="4Fe4S_Fe_S_CS"/>
</dbReference>
<accession>A0A7M2Z223</accession>
<keyword evidence="4" id="KW-0408">Iron</keyword>
<dbReference type="InterPro" id="IPR004017">
    <property type="entry name" value="Cys_rich_dom"/>
</dbReference>
<sequence>MAGGAFARRALLLARLVRMGKPVDRSDDVPLRLRNEAVVVLGQRKLFQRLVPGLVHALIFWGFLVLFPTILMALLGAVDEGWTLPWLARQGWFAFLVDLFSLLVLAGVLAAVWIRKVQRPRRFEGSHLGEADLILAWIAGIVLTLLAWHASRIALGLNEAPDAWAPVSDTIAGLFGGGTATDVLERVSVWAHVLLVLGFLAYLPHSKHLHIATAAVNVFFGRTRARGRLEPLDFEAEDEADLRFGSATVADMTWKQMVDTMSCTECGRCQDVCPAYATGKELSPKLLIMGLRDQLFAEGPKVLAARNGGEPFEPSALVPNAVSDDVVWDCVTCGACVHECPVSIEHVDHIVDLRRHLVMVESRFPAEAGTMLRDVERSSNPWGKPQAERADWADGLDVRVLQPGEPPPEVLYWVGCAASFDERARLTARSTAKLLQAAGVDFAILGPRESCTGDPARRMGNEYTFQTFAQQNVATMNEAGVKKIVASCPHCFNTLANEYPDFGGSYEVVHHTELLAELLQEGKLQPVAGSEEITYHDSCYLARHNDVVSAPREIVSRIGKPLEMARSGKRTFCCGAGGAHMWMEERGGQINEERAREAVATGAGTLAVACPFCTVMLDDGVRQNGAEMRVADVATLLAESLERP</sequence>
<evidence type="ECO:0000256" key="3">
    <source>
        <dbReference type="ARBA" id="ARBA00023002"/>
    </source>
</evidence>
<protein>
    <submittedName>
        <fullName evidence="8">Cysteine-rich domain</fullName>
    </submittedName>
</protein>
<dbReference type="InterPro" id="IPR036197">
    <property type="entry name" value="NarG-like_sf"/>
</dbReference>
<evidence type="ECO:0000256" key="5">
    <source>
        <dbReference type="ARBA" id="ARBA00023014"/>
    </source>
</evidence>
<evidence type="ECO:0000313" key="8">
    <source>
        <dbReference type="EMBL" id="RDI76145.1"/>
    </source>
</evidence>
<organism evidence="8 9">
    <name type="scientific">Gaiella occulta</name>
    <dbReference type="NCBI Taxonomy" id="1002870"/>
    <lineage>
        <taxon>Bacteria</taxon>
        <taxon>Bacillati</taxon>
        <taxon>Actinomycetota</taxon>
        <taxon>Thermoleophilia</taxon>
        <taxon>Gaiellales</taxon>
        <taxon>Gaiellaceae</taxon>
        <taxon>Gaiella</taxon>
    </lineage>
</organism>
<dbReference type="PANTHER" id="PTHR43255">
    <property type="entry name" value="IRON-SULFUR-BINDING OXIDOREDUCTASE FADF-RELATED-RELATED"/>
    <property type="match status" value="1"/>
</dbReference>
<dbReference type="SUPFAM" id="SSF46548">
    <property type="entry name" value="alpha-helical ferredoxin"/>
    <property type="match status" value="1"/>
</dbReference>
<dbReference type="Pfam" id="PF13187">
    <property type="entry name" value="Fer4_9"/>
    <property type="match status" value="1"/>
</dbReference>
<evidence type="ECO:0000256" key="4">
    <source>
        <dbReference type="ARBA" id="ARBA00023004"/>
    </source>
</evidence>
<dbReference type="InterPro" id="IPR017896">
    <property type="entry name" value="4Fe4S_Fe-S-bd"/>
</dbReference>
<keyword evidence="2" id="KW-0479">Metal-binding</keyword>
<feature type="transmembrane region" description="Helical" evidence="6">
    <location>
        <begin position="134"/>
        <end position="151"/>
    </location>
</feature>
<dbReference type="InterPro" id="IPR051460">
    <property type="entry name" value="HdrC_iron-sulfur_subunit"/>
</dbReference>
<dbReference type="Proteomes" id="UP000254134">
    <property type="component" value="Unassembled WGS sequence"/>
</dbReference>
<gene>
    <name evidence="8" type="ORF">Gocc_0564</name>
</gene>
<dbReference type="SUPFAM" id="SSF103501">
    <property type="entry name" value="Respiratory nitrate reductase 1 gamma chain"/>
    <property type="match status" value="1"/>
</dbReference>
<proteinExistence type="predicted"/>